<name>A0A1J1I2F6_9DIPT</name>
<organism evidence="1 2">
    <name type="scientific">Clunio marinus</name>
    <dbReference type="NCBI Taxonomy" id="568069"/>
    <lineage>
        <taxon>Eukaryota</taxon>
        <taxon>Metazoa</taxon>
        <taxon>Ecdysozoa</taxon>
        <taxon>Arthropoda</taxon>
        <taxon>Hexapoda</taxon>
        <taxon>Insecta</taxon>
        <taxon>Pterygota</taxon>
        <taxon>Neoptera</taxon>
        <taxon>Endopterygota</taxon>
        <taxon>Diptera</taxon>
        <taxon>Nematocera</taxon>
        <taxon>Chironomoidea</taxon>
        <taxon>Chironomidae</taxon>
        <taxon>Clunio</taxon>
    </lineage>
</organism>
<proteinExistence type="predicted"/>
<gene>
    <name evidence="1" type="ORF">CLUMA_CG007902</name>
</gene>
<dbReference type="EMBL" id="CVRI01000038">
    <property type="protein sequence ID" value="CRK94395.1"/>
    <property type="molecule type" value="Genomic_DNA"/>
</dbReference>
<evidence type="ECO:0000313" key="1">
    <source>
        <dbReference type="EMBL" id="CRK94395.1"/>
    </source>
</evidence>
<dbReference type="AlphaFoldDB" id="A0A1J1I2F6"/>
<evidence type="ECO:0000313" key="2">
    <source>
        <dbReference type="Proteomes" id="UP000183832"/>
    </source>
</evidence>
<dbReference type="Proteomes" id="UP000183832">
    <property type="component" value="Unassembled WGS sequence"/>
</dbReference>
<accession>A0A1J1I2F6</accession>
<sequence length="59" mass="7172">MEDSETGRIHKIRDSHHHHHHLLLNTKCQYLFSYQNSKENHCILIRFREGKSNKQFSLK</sequence>
<keyword evidence="2" id="KW-1185">Reference proteome</keyword>
<protein>
    <submittedName>
        <fullName evidence="1">CLUMA_CG007902, isoform A</fullName>
    </submittedName>
</protein>
<reference evidence="1 2" key="1">
    <citation type="submission" date="2015-04" db="EMBL/GenBank/DDBJ databases">
        <authorList>
            <person name="Syromyatnikov M.Y."/>
            <person name="Popov V.N."/>
        </authorList>
    </citation>
    <scope>NUCLEOTIDE SEQUENCE [LARGE SCALE GENOMIC DNA]</scope>
</reference>